<evidence type="ECO:0000313" key="3">
    <source>
        <dbReference type="WBParaSite" id="jg3525"/>
    </source>
</evidence>
<dbReference type="Proteomes" id="UP000887574">
    <property type="component" value="Unplaced"/>
</dbReference>
<dbReference type="WBParaSite" id="jg3525">
    <property type="protein sequence ID" value="jg3525"/>
    <property type="gene ID" value="jg3525"/>
</dbReference>
<evidence type="ECO:0000313" key="2">
    <source>
        <dbReference type="Proteomes" id="UP000887574"/>
    </source>
</evidence>
<feature type="region of interest" description="Disordered" evidence="1">
    <location>
        <begin position="65"/>
        <end position="87"/>
    </location>
</feature>
<organism evidence="2 3">
    <name type="scientific">Ditylenchus dipsaci</name>
    <dbReference type="NCBI Taxonomy" id="166011"/>
    <lineage>
        <taxon>Eukaryota</taxon>
        <taxon>Metazoa</taxon>
        <taxon>Ecdysozoa</taxon>
        <taxon>Nematoda</taxon>
        <taxon>Chromadorea</taxon>
        <taxon>Rhabditida</taxon>
        <taxon>Tylenchina</taxon>
        <taxon>Tylenchomorpha</taxon>
        <taxon>Sphaerularioidea</taxon>
        <taxon>Anguinidae</taxon>
        <taxon>Anguininae</taxon>
        <taxon>Ditylenchus</taxon>
    </lineage>
</organism>
<evidence type="ECO:0000256" key="1">
    <source>
        <dbReference type="SAM" id="MobiDB-lite"/>
    </source>
</evidence>
<sequence>MTLTKARDMKARNLRHPEHTRSNSDQSYTFHGMTHSTFCCIDVASLRCSFPVSEFTFPATIPPVKSRAASHSSQPIKGSTSISNSQEPNALSSTFISFEHHAPSSSYSSSDIYTARELDSDTTSSNISQAKYEQILKELSLASSYIFQDGTPEQQAPRSDAGWVKCASSSGRLVSHMFRPPPPVTSMPYAGEQPAQPSVPVSCQSSGLQLIQSCYGDSSDDEEDLQSTEFNSLLTSVIPPVSIKSLSMCTDSAASITPRPKCSGIDSHPMSSSREAVKPVITVLSTCASNTMNVEPTGLVCSGNDSPLHEVDSKLNSEAIMTSIVSSCGETFRPINSTRLVRHVQCNRYSARNCYRSGTNCPISSSGPVNDARVDPVRVTPVNSVFQVDANKRTVPYSSSSINSYQPGAYAQIILFQEHPAHNIHSHLDRLTRHQNDQVMMKQALSKPVKYCSQTYVCRQKFRKGGCAYALYPTDTFGKKGSRNSSDQSLVIETPRESSTDEVLVQFKK</sequence>
<feature type="compositionally biased region" description="Polar residues" evidence="1">
    <location>
        <begin position="69"/>
        <end position="87"/>
    </location>
</feature>
<feature type="region of interest" description="Disordered" evidence="1">
    <location>
        <begin position="1"/>
        <end position="26"/>
    </location>
</feature>
<accession>A0A915E9L1</accession>
<feature type="compositionally biased region" description="Basic and acidic residues" evidence="1">
    <location>
        <begin position="1"/>
        <end position="22"/>
    </location>
</feature>
<reference evidence="3" key="1">
    <citation type="submission" date="2022-11" db="UniProtKB">
        <authorList>
            <consortium name="WormBaseParasite"/>
        </authorList>
    </citation>
    <scope>IDENTIFICATION</scope>
</reference>
<dbReference type="AlphaFoldDB" id="A0A915E9L1"/>
<proteinExistence type="predicted"/>
<name>A0A915E9L1_9BILA</name>
<protein>
    <submittedName>
        <fullName evidence="3">Uncharacterized protein</fullName>
    </submittedName>
</protein>
<keyword evidence="2" id="KW-1185">Reference proteome</keyword>